<dbReference type="AlphaFoldDB" id="A0A8I6S3G4"/>
<dbReference type="InterPro" id="IPR011989">
    <property type="entry name" value="ARM-like"/>
</dbReference>
<dbReference type="Proteomes" id="UP000494040">
    <property type="component" value="Unassembled WGS sequence"/>
</dbReference>
<dbReference type="SUPFAM" id="SSF48371">
    <property type="entry name" value="ARM repeat"/>
    <property type="match status" value="1"/>
</dbReference>
<dbReference type="InterPro" id="IPR016024">
    <property type="entry name" value="ARM-type_fold"/>
</dbReference>
<dbReference type="GeneID" id="106670522"/>
<accession>A0A8I6S3G4</accession>
<dbReference type="EnsemblMetazoa" id="XM_014400958.2">
    <property type="protein sequence ID" value="XP_014256444.1"/>
    <property type="gene ID" value="LOC106670522"/>
</dbReference>
<dbReference type="OrthoDB" id="10065854at2759"/>
<dbReference type="RefSeq" id="XP_014256444.1">
    <property type="nucleotide sequence ID" value="XM_014400958.2"/>
</dbReference>
<evidence type="ECO:0000313" key="2">
    <source>
        <dbReference type="Proteomes" id="UP000494040"/>
    </source>
</evidence>
<dbReference type="PANTHER" id="PTHR15434:SF2">
    <property type="entry name" value="HEAT SHOCK FACTOR 2-BINDING PROTEIN"/>
    <property type="match status" value="1"/>
</dbReference>
<protein>
    <submittedName>
        <fullName evidence="1">Uncharacterized protein</fullName>
    </submittedName>
</protein>
<name>A0A8I6S3G4_CIMLE</name>
<proteinExistence type="predicted"/>
<organism evidence="1 2">
    <name type="scientific">Cimex lectularius</name>
    <name type="common">Bed bug</name>
    <name type="synonym">Acanthia lectularia</name>
    <dbReference type="NCBI Taxonomy" id="79782"/>
    <lineage>
        <taxon>Eukaryota</taxon>
        <taxon>Metazoa</taxon>
        <taxon>Ecdysozoa</taxon>
        <taxon>Arthropoda</taxon>
        <taxon>Hexapoda</taxon>
        <taxon>Insecta</taxon>
        <taxon>Pterygota</taxon>
        <taxon>Neoptera</taxon>
        <taxon>Paraneoptera</taxon>
        <taxon>Hemiptera</taxon>
        <taxon>Heteroptera</taxon>
        <taxon>Panheteroptera</taxon>
        <taxon>Cimicomorpha</taxon>
        <taxon>Cimicidae</taxon>
        <taxon>Cimex</taxon>
    </lineage>
</organism>
<sequence length="354" mass="39899">MNNIFERLWRRSDEDNSDEFRSNSVSNSNLYSKLDGKLKKGTFSEDSYRFGRKYGYAPAGPSSSGIGHISENIEMLHKLENLEREVEYQKEHIAKIYTEWEHLKSQLIAQTLFCASVGGCIGTMFWKGAVDREGVKYTLSSSKISEFFKFTNGILNSFISVYKENMPNLESEESQFVLSVCGCIANISAVTQGARKIITDINGKELVETLINILPAIPKPAGDSLKRVLLAILYNIGMIGTGLKMIQTRQTLLQALAEILQTRRQNELVLIALRLVELFTSGIPTTDYLFLLIKIVGKDVIEPYKTSDSLEIRMCAESILINFSEAEFQLGIPFQFTWRSVPLIQDSSKDPNMT</sequence>
<reference evidence="1" key="1">
    <citation type="submission" date="2022-01" db="UniProtKB">
        <authorList>
            <consortium name="EnsemblMetazoa"/>
        </authorList>
    </citation>
    <scope>IDENTIFICATION</scope>
</reference>
<dbReference type="InterPro" id="IPR039584">
    <property type="entry name" value="HSF2BP"/>
</dbReference>
<dbReference type="KEGG" id="clec:106670522"/>
<evidence type="ECO:0000313" key="1">
    <source>
        <dbReference type="EnsemblMetazoa" id="XP_014256444.1"/>
    </source>
</evidence>
<dbReference type="PANTHER" id="PTHR15434">
    <property type="entry name" value="HEAT SHOCK FACTOR 2-BINDING PROTEIN"/>
    <property type="match status" value="1"/>
</dbReference>
<keyword evidence="2" id="KW-1185">Reference proteome</keyword>
<dbReference type="GO" id="GO:0005829">
    <property type="term" value="C:cytosol"/>
    <property type="evidence" value="ECO:0007669"/>
    <property type="project" value="TreeGrafter"/>
</dbReference>
<dbReference type="Gene3D" id="1.25.10.10">
    <property type="entry name" value="Leucine-rich Repeat Variant"/>
    <property type="match status" value="1"/>
</dbReference>